<reference evidence="3" key="1">
    <citation type="journal article" date="2019" name="Int. J. Syst. Evol. Microbiol.">
        <title>The Global Catalogue of Microorganisms (GCM) 10K type strain sequencing project: providing services to taxonomists for standard genome sequencing and annotation.</title>
        <authorList>
            <consortium name="The Broad Institute Genomics Platform"/>
            <consortium name="The Broad Institute Genome Sequencing Center for Infectious Disease"/>
            <person name="Wu L."/>
            <person name="Ma J."/>
        </authorList>
    </citation>
    <scope>NUCLEOTIDE SEQUENCE [LARGE SCALE GENOMIC DNA]</scope>
    <source>
        <strain evidence="3">CECT 7131</strain>
    </source>
</reference>
<name>A0ABT8AGW5_9PROT</name>
<evidence type="ECO:0000256" key="1">
    <source>
        <dbReference type="SAM" id="MobiDB-lite"/>
    </source>
</evidence>
<comment type="caution">
    <text evidence="2">The sequence shown here is derived from an EMBL/GenBank/DDBJ whole genome shotgun (WGS) entry which is preliminary data.</text>
</comment>
<dbReference type="Proteomes" id="UP001529369">
    <property type="component" value="Unassembled WGS sequence"/>
</dbReference>
<dbReference type="RefSeq" id="WP_290321120.1">
    <property type="nucleotide sequence ID" value="NZ_JAUFPN010000313.1"/>
</dbReference>
<feature type="region of interest" description="Disordered" evidence="1">
    <location>
        <begin position="1"/>
        <end position="28"/>
    </location>
</feature>
<accession>A0ABT8AGW5</accession>
<feature type="compositionally biased region" description="Basic and acidic residues" evidence="1">
    <location>
        <begin position="69"/>
        <end position="85"/>
    </location>
</feature>
<sequence length="91" mass="10052">MSRPRPTVIDPATLQPEPDDQRPASVKQPPILSDLAYDCEALVIRDPCLPHALVHALLDIAAALRQEARRRSVAESQRDGIRLRGDPQVTP</sequence>
<organism evidence="2 3">
    <name type="scientific">Paeniroseomonas aquatica</name>
    <dbReference type="NCBI Taxonomy" id="373043"/>
    <lineage>
        <taxon>Bacteria</taxon>
        <taxon>Pseudomonadati</taxon>
        <taxon>Pseudomonadota</taxon>
        <taxon>Alphaproteobacteria</taxon>
        <taxon>Acetobacterales</taxon>
        <taxon>Acetobacteraceae</taxon>
        <taxon>Paeniroseomonas</taxon>
    </lineage>
</organism>
<proteinExistence type="predicted"/>
<dbReference type="EMBL" id="JAUFPN010000313">
    <property type="protein sequence ID" value="MDN3568999.1"/>
    <property type="molecule type" value="Genomic_DNA"/>
</dbReference>
<keyword evidence="3" id="KW-1185">Reference proteome</keyword>
<evidence type="ECO:0000313" key="3">
    <source>
        <dbReference type="Proteomes" id="UP001529369"/>
    </source>
</evidence>
<feature type="region of interest" description="Disordered" evidence="1">
    <location>
        <begin position="69"/>
        <end position="91"/>
    </location>
</feature>
<gene>
    <name evidence="2" type="ORF">QWZ14_31865</name>
</gene>
<evidence type="ECO:0000313" key="2">
    <source>
        <dbReference type="EMBL" id="MDN3568999.1"/>
    </source>
</evidence>
<protein>
    <submittedName>
        <fullName evidence="2">Uncharacterized protein</fullName>
    </submittedName>
</protein>